<dbReference type="Pfam" id="PF07076">
    <property type="entry name" value="DUF1344"/>
    <property type="match status" value="1"/>
</dbReference>
<proteinExistence type="predicted"/>
<keyword evidence="1" id="KW-0732">Signal</keyword>
<comment type="caution">
    <text evidence="2">The sequence shown here is derived from an EMBL/GenBank/DDBJ whole genome shotgun (WGS) entry which is preliminary data.</text>
</comment>
<feature type="chain" id="PRO_5046396982" evidence="1">
    <location>
        <begin position="23"/>
        <end position="87"/>
    </location>
</feature>
<dbReference type="RefSeq" id="WP_367721640.1">
    <property type="nucleotide sequence ID" value="NZ_JBFOCH010000022.1"/>
</dbReference>
<keyword evidence="3" id="KW-1185">Reference proteome</keyword>
<protein>
    <submittedName>
        <fullName evidence="2">DUF1344 domain-containing protein</fullName>
    </submittedName>
</protein>
<name>A0ABV3QUE9_9HYPH</name>
<evidence type="ECO:0000313" key="2">
    <source>
        <dbReference type="EMBL" id="MEW9804593.1"/>
    </source>
</evidence>
<sequence length="87" mass="9249">MRKLLVPAAAAALLATSALSFAATQQHATGTIKAYDAKAQSLTLTDGTVYMLPKVFKDPGLKAGEKVSINWEMKGTTRTVDQVVIVK</sequence>
<dbReference type="Proteomes" id="UP001556196">
    <property type="component" value="Unassembled WGS sequence"/>
</dbReference>
<feature type="signal peptide" evidence="1">
    <location>
        <begin position="1"/>
        <end position="22"/>
    </location>
</feature>
<accession>A0ABV3QUE9</accession>
<gene>
    <name evidence="2" type="ORF">ABUE31_01165</name>
</gene>
<evidence type="ECO:0000256" key="1">
    <source>
        <dbReference type="SAM" id="SignalP"/>
    </source>
</evidence>
<reference evidence="2 3" key="1">
    <citation type="submission" date="2024-06" db="EMBL/GenBank/DDBJ databases">
        <authorList>
            <person name="Tuo L."/>
        </authorList>
    </citation>
    <scope>NUCLEOTIDE SEQUENCE [LARGE SCALE GENOMIC DNA]</scope>
    <source>
        <strain evidence="2 3">ZMM04-5</strain>
    </source>
</reference>
<evidence type="ECO:0000313" key="3">
    <source>
        <dbReference type="Proteomes" id="UP001556196"/>
    </source>
</evidence>
<organism evidence="2 3">
    <name type="scientific">Mesorhizobium marinum</name>
    <dbReference type="NCBI Taxonomy" id="3228790"/>
    <lineage>
        <taxon>Bacteria</taxon>
        <taxon>Pseudomonadati</taxon>
        <taxon>Pseudomonadota</taxon>
        <taxon>Alphaproteobacteria</taxon>
        <taxon>Hyphomicrobiales</taxon>
        <taxon>Phyllobacteriaceae</taxon>
        <taxon>Mesorhizobium</taxon>
    </lineage>
</organism>
<dbReference type="EMBL" id="JBFOCI010000001">
    <property type="protein sequence ID" value="MEW9804593.1"/>
    <property type="molecule type" value="Genomic_DNA"/>
</dbReference>
<dbReference type="InterPro" id="IPR009780">
    <property type="entry name" value="DUF1344"/>
</dbReference>